<name>A0ABR1K1X2_9AGAR</name>
<accession>A0ABR1K1X2</accession>
<dbReference type="Proteomes" id="UP001498398">
    <property type="component" value="Unassembled WGS sequence"/>
</dbReference>
<organism evidence="1 2">
    <name type="scientific">Marasmiellus scandens</name>
    <dbReference type="NCBI Taxonomy" id="2682957"/>
    <lineage>
        <taxon>Eukaryota</taxon>
        <taxon>Fungi</taxon>
        <taxon>Dikarya</taxon>
        <taxon>Basidiomycota</taxon>
        <taxon>Agaricomycotina</taxon>
        <taxon>Agaricomycetes</taxon>
        <taxon>Agaricomycetidae</taxon>
        <taxon>Agaricales</taxon>
        <taxon>Marasmiineae</taxon>
        <taxon>Omphalotaceae</taxon>
        <taxon>Marasmiellus</taxon>
    </lineage>
</organism>
<gene>
    <name evidence="1" type="ORF">VKT23_001481</name>
</gene>
<proteinExistence type="predicted"/>
<keyword evidence="2" id="KW-1185">Reference proteome</keyword>
<evidence type="ECO:0000313" key="1">
    <source>
        <dbReference type="EMBL" id="KAK7470044.1"/>
    </source>
</evidence>
<dbReference type="EMBL" id="JBANRG010000002">
    <property type="protein sequence ID" value="KAK7470044.1"/>
    <property type="molecule type" value="Genomic_DNA"/>
</dbReference>
<sequence>MLPALFSCLTIAELQTALLPDLDHLVIGAYEMHESPLLPGLSSMLESRSMSSLGSNVNSLRTFDIEMYSGERDALQKLPSWPDFMSRVELLRKAGMIVHLDLQYPLGRVTSLRVNELEWSDDEY</sequence>
<protein>
    <submittedName>
        <fullName evidence="1">Uncharacterized protein</fullName>
    </submittedName>
</protein>
<comment type="caution">
    <text evidence="1">The sequence shown here is derived from an EMBL/GenBank/DDBJ whole genome shotgun (WGS) entry which is preliminary data.</text>
</comment>
<reference evidence="1 2" key="1">
    <citation type="submission" date="2024-01" db="EMBL/GenBank/DDBJ databases">
        <title>A draft genome for the cacao thread blight pathogen Marasmiellus scandens.</title>
        <authorList>
            <person name="Baruah I.K."/>
            <person name="Leung J."/>
            <person name="Bukari Y."/>
            <person name="Amoako-Attah I."/>
            <person name="Meinhardt L.W."/>
            <person name="Bailey B.A."/>
            <person name="Cohen S.P."/>
        </authorList>
    </citation>
    <scope>NUCLEOTIDE SEQUENCE [LARGE SCALE GENOMIC DNA]</scope>
    <source>
        <strain evidence="1 2">GH-19</strain>
    </source>
</reference>
<evidence type="ECO:0000313" key="2">
    <source>
        <dbReference type="Proteomes" id="UP001498398"/>
    </source>
</evidence>